<dbReference type="Gene3D" id="3.90.1200.10">
    <property type="match status" value="1"/>
</dbReference>
<dbReference type="CDD" id="cd05120">
    <property type="entry name" value="APH_ChoK_like"/>
    <property type="match status" value="1"/>
</dbReference>
<feature type="domain" description="Aminoglycoside phosphotransferase" evidence="1">
    <location>
        <begin position="26"/>
        <end position="216"/>
    </location>
</feature>
<dbReference type="PANTHER" id="PTHR21310">
    <property type="entry name" value="AMINOGLYCOSIDE PHOSPHOTRANSFERASE-RELATED-RELATED"/>
    <property type="match status" value="1"/>
</dbReference>
<sequence>MDPYTPQEGYGQVIRNYCRTVTRLDEHRILKRTAIRQAKEVDAMKFVADHTSIPVPKVYASRHVDGTECLEIVMEYMPGRPLDEVWASLTHDQKIATCRELGGYLAQLKALKGKRIEAINGAVVHVGIRCPRRGGPFDTERQFNDFLLEGPPRGTSHFEEHYIRAGLGDNHDIHFAHGDFAPRNILVDDNGHVTAVLDWENSGWFPAYWDYIRLFFEPCEKNMQDYADYARYILPYKYETEIVAYRWLLDLSEARFVVHASANW</sequence>
<dbReference type="InterPro" id="IPR002575">
    <property type="entry name" value="Aminoglycoside_PTrfase"/>
</dbReference>
<organism evidence="2 3">
    <name type="scientific">Emydomyces testavorans</name>
    <dbReference type="NCBI Taxonomy" id="2070801"/>
    <lineage>
        <taxon>Eukaryota</taxon>
        <taxon>Fungi</taxon>
        <taxon>Dikarya</taxon>
        <taxon>Ascomycota</taxon>
        <taxon>Pezizomycotina</taxon>
        <taxon>Eurotiomycetes</taxon>
        <taxon>Eurotiomycetidae</taxon>
        <taxon>Onygenales</taxon>
        <taxon>Nannizziopsiaceae</taxon>
        <taxon>Emydomyces</taxon>
    </lineage>
</organism>
<accession>A0AAF0DK76</accession>
<dbReference type="InterPro" id="IPR011009">
    <property type="entry name" value="Kinase-like_dom_sf"/>
</dbReference>
<evidence type="ECO:0000313" key="2">
    <source>
        <dbReference type="EMBL" id="WEW60286.1"/>
    </source>
</evidence>
<gene>
    <name evidence="2" type="ORF">PRK78_005771</name>
</gene>
<dbReference type="EMBL" id="CP120630">
    <property type="protein sequence ID" value="WEW60286.1"/>
    <property type="molecule type" value="Genomic_DNA"/>
</dbReference>
<dbReference type="AlphaFoldDB" id="A0AAF0DK76"/>
<evidence type="ECO:0000313" key="3">
    <source>
        <dbReference type="Proteomes" id="UP001219355"/>
    </source>
</evidence>
<proteinExistence type="predicted"/>
<dbReference type="InterPro" id="IPR018039">
    <property type="entry name" value="IF_conserved"/>
</dbReference>
<dbReference type="SUPFAM" id="SSF56112">
    <property type="entry name" value="Protein kinase-like (PK-like)"/>
    <property type="match status" value="1"/>
</dbReference>
<evidence type="ECO:0000259" key="1">
    <source>
        <dbReference type="Pfam" id="PF01636"/>
    </source>
</evidence>
<protein>
    <recommendedName>
        <fullName evidence="1">Aminoglycoside phosphotransferase domain-containing protein</fullName>
    </recommendedName>
</protein>
<reference evidence="2" key="1">
    <citation type="submission" date="2023-03" db="EMBL/GenBank/DDBJ databases">
        <title>Emydomyces testavorans Genome Sequence.</title>
        <authorList>
            <person name="Hoyer L."/>
        </authorList>
    </citation>
    <scope>NUCLEOTIDE SEQUENCE</scope>
    <source>
        <strain evidence="2">16-2883</strain>
    </source>
</reference>
<keyword evidence="3" id="KW-1185">Reference proteome</keyword>
<dbReference type="InterPro" id="IPR051678">
    <property type="entry name" value="AGP_Transferase"/>
</dbReference>
<name>A0AAF0DK76_9EURO</name>
<dbReference type="Pfam" id="PF01636">
    <property type="entry name" value="APH"/>
    <property type="match status" value="1"/>
</dbReference>
<dbReference type="PANTHER" id="PTHR21310:SF58">
    <property type="entry name" value="AMINOGLYCOSIDE PHOSPHOTRANSFERASE DOMAIN-CONTAINING PROTEIN"/>
    <property type="match status" value="1"/>
</dbReference>
<dbReference type="Proteomes" id="UP001219355">
    <property type="component" value="Chromosome 4"/>
</dbReference>
<dbReference type="PROSITE" id="PS00226">
    <property type="entry name" value="IF_ROD_1"/>
    <property type="match status" value="1"/>
</dbReference>